<evidence type="ECO:0000313" key="2">
    <source>
        <dbReference type="Proteomes" id="UP000032352"/>
    </source>
</evidence>
<keyword evidence="1" id="KW-0675">Receptor</keyword>
<organism evidence="1 2">
    <name type="scientific">Thalassomonas viridans</name>
    <dbReference type="NCBI Taxonomy" id="137584"/>
    <lineage>
        <taxon>Bacteria</taxon>
        <taxon>Pseudomonadati</taxon>
        <taxon>Pseudomonadota</taxon>
        <taxon>Gammaproteobacteria</taxon>
        <taxon>Alteromonadales</taxon>
        <taxon>Colwelliaceae</taxon>
        <taxon>Thalassomonas</taxon>
    </lineage>
</organism>
<reference evidence="1 2" key="1">
    <citation type="journal article" date="2015" name="Genome Announc.">
        <title>Draft Genome Sequences of Marine Isolates of Thalassomonas viridans and Thalassomonas actiniarum.</title>
        <authorList>
            <person name="Olonade I."/>
            <person name="van Zyl L.J."/>
            <person name="Trindade M."/>
        </authorList>
    </citation>
    <scope>NUCLEOTIDE SEQUENCE [LARGE SCALE GENOMIC DNA]</scope>
    <source>
        <strain evidence="1 2">XOM25</strain>
    </source>
</reference>
<name>A0AAF0CBH6_9GAMM</name>
<evidence type="ECO:0000313" key="1">
    <source>
        <dbReference type="EMBL" id="WDE06659.1"/>
    </source>
</evidence>
<dbReference type="Proteomes" id="UP000032352">
    <property type="component" value="Chromosome"/>
</dbReference>
<dbReference type="GO" id="GO:0007165">
    <property type="term" value="P:signal transduction"/>
    <property type="evidence" value="ECO:0007669"/>
    <property type="project" value="InterPro"/>
</dbReference>
<dbReference type="EMBL" id="CP059733">
    <property type="protein sequence ID" value="WDE06659.1"/>
    <property type="molecule type" value="Genomic_DNA"/>
</dbReference>
<accession>A0AAF0CBH6</accession>
<proteinExistence type="predicted"/>
<sequence length="477" mass="55395">MNTPRKVRVFLSYLTEDNHVAEVIKKELIGYDERIEIFKADDSLRAGVNYKTQLRDSLNDSDWLLLIYTNQNKDWQWPIFEGSYFLAANSTENEDSRLCCLYDSDKRPKPFSDYQSYKAEVYKPKLDDDEQINKYASKEFYHNSALFKFLVKFLSYPDEHPIRSNPLKCQDNLIASASRIAEAFLENRSNTVEKQYFYLPRLELTVKNTAEQWCDEGWLNVNVLFDSKSQMLLQTQESSMKWDEFKDYIVRVAGIGSPPLWLLQLEESVNIALTAGRNPAPLTALFYSQETKRFYRPQLSRVDKYLNGNSKFFIMLVEQLPSDFKKHEDLGFLLSGLISGGRFKFEFIDPLLVRLAKGFRTDSKFDECGQSMLDQIVSIEAEAAQHGLLDPAAMIEVFPEKDRRAIQALYDEWGEVRAKIFALISERENNHKTVEEVVAELINMLSGKVSALNIKFMRKATDVYARLVMERFPLEDE</sequence>
<keyword evidence="2" id="KW-1185">Reference proteome</keyword>
<dbReference type="AlphaFoldDB" id="A0AAF0CBH6"/>
<dbReference type="KEGG" id="tvd:SG34_007060"/>
<protein>
    <submittedName>
        <fullName evidence="1">Toll/interleukin-1 receptor domain-containing protein</fullName>
    </submittedName>
</protein>
<dbReference type="RefSeq" id="WP_044837248.1">
    <property type="nucleotide sequence ID" value="NZ_CP059733.1"/>
</dbReference>
<dbReference type="Gene3D" id="3.40.50.10140">
    <property type="entry name" value="Toll/interleukin-1 receptor homology (TIR) domain"/>
    <property type="match status" value="1"/>
</dbReference>
<gene>
    <name evidence="1" type="ORF">SG34_007060</name>
</gene>
<dbReference type="SUPFAM" id="SSF52200">
    <property type="entry name" value="Toll/Interleukin receptor TIR domain"/>
    <property type="match status" value="1"/>
</dbReference>
<dbReference type="InterPro" id="IPR035897">
    <property type="entry name" value="Toll_tir_struct_dom_sf"/>
</dbReference>
<reference evidence="1 2" key="2">
    <citation type="journal article" date="2022" name="Mar. Drugs">
        <title>Bioassay-Guided Fractionation Leads to the Detection of Cholic Acid Generated by the Rare Thalassomonas sp.</title>
        <authorList>
            <person name="Pheiffer F."/>
            <person name="Schneider Y.K."/>
            <person name="Hansen E.H."/>
            <person name="Andersen J.H."/>
            <person name="Isaksson J."/>
            <person name="Busche T."/>
            <person name="R C."/>
            <person name="Kalinowski J."/>
            <person name="Zyl L.V."/>
            <person name="Trindade M."/>
        </authorList>
    </citation>
    <scope>NUCLEOTIDE SEQUENCE [LARGE SCALE GENOMIC DNA]</scope>
    <source>
        <strain evidence="1 2">XOM25</strain>
    </source>
</reference>